<feature type="transmembrane region" description="Helical" evidence="12">
    <location>
        <begin position="396"/>
        <end position="416"/>
    </location>
</feature>
<evidence type="ECO:0000256" key="4">
    <source>
        <dbReference type="ARBA" id="ARBA00022670"/>
    </source>
</evidence>
<evidence type="ECO:0000256" key="5">
    <source>
        <dbReference type="ARBA" id="ARBA00022692"/>
    </source>
</evidence>
<feature type="domain" description="Peptidase M48" evidence="13">
    <location>
        <begin position="93"/>
        <end position="365"/>
    </location>
</feature>
<dbReference type="GO" id="GO:0046872">
    <property type="term" value="F:metal ion binding"/>
    <property type="evidence" value="ECO:0007669"/>
    <property type="project" value="UniProtKB-KW"/>
</dbReference>
<keyword evidence="4" id="KW-0645">Protease</keyword>
<dbReference type="EC" id="3.4.24.-" evidence="14"/>
<dbReference type="InterPro" id="IPR050083">
    <property type="entry name" value="HtpX_protease"/>
</dbReference>
<dbReference type="Pfam" id="PF01435">
    <property type="entry name" value="Peptidase_M48"/>
    <property type="match status" value="1"/>
</dbReference>
<comment type="cofactor">
    <cofactor evidence="1">
        <name>Zn(2+)</name>
        <dbReference type="ChEBI" id="CHEBI:29105"/>
    </cofactor>
</comment>
<keyword evidence="9 12" id="KW-1133">Transmembrane helix</keyword>
<feature type="transmembrane region" description="Helical" evidence="12">
    <location>
        <begin position="203"/>
        <end position="231"/>
    </location>
</feature>
<name>A0A9Y1BNB8_9ARCH</name>
<dbReference type="EMBL" id="CP084166">
    <property type="protein sequence ID" value="UJG42168.1"/>
    <property type="molecule type" value="Genomic_DNA"/>
</dbReference>
<keyword evidence="3" id="KW-1003">Cell membrane</keyword>
<evidence type="ECO:0000256" key="10">
    <source>
        <dbReference type="ARBA" id="ARBA00023049"/>
    </source>
</evidence>
<dbReference type="Proteomes" id="UP001201020">
    <property type="component" value="Chromosome"/>
</dbReference>
<keyword evidence="8" id="KW-0862">Zinc</keyword>
<gene>
    <name evidence="14" type="ORF">K9W45_13410</name>
</gene>
<feature type="transmembrane region" description="Helical" evidence="12">
    <location>
        <begin position="422"/>
        <end position="439"/>
    </location>
</feature>
<comment type="subcellular location">
    <subcellularLocation>
        <location evidence="2">Cell membrane</location>
        <topology evidence="2">Multi-pass membrane protein</topology>
    </subcellularLocation>
</comment>
<feature type="transmembrane region" description="Helical" evidence="12">
    <location>
        <begin position="161"/>
        <end position="180"/>
    </location>
</feature>
<dbReference type="AlphaFoldDB" id="A0A9Y1BNB8"/>
<evidence type="ECO:0000256" key="3">
    <source>
        <dbReference type="ARBA" id="ARBA00022475"/>
    </source>
</evidence>
<evidence type="ECO:0000256" key="2">
    <source>
        <dbReference type="ARBA" id="ARBA00004651"/>
    </source>
</evidence>
<keyword evidence="6" id="KW-0479">Metal-binding</keyword>
<accession>A0A9Y1BNB8</accession>
<organism evidence="14">
    <name type="scientific">Candidatus Heimdallarchaeum aukensis</name>
    <dbReference type="NCBI Taxonomy" id="2876573"/>
    <lineage>
        <taxon>Archaea</taxon>
        <taxon>Promethearchaeati</taxon>
        <taxon>Candidatus Heimdallarchaeota</taxon>
        <taxon>Candidatus Heimdallarchaeia (ex Rinke et al. 2021) (nom. nud.)</taxon>
        <taxon>Candidatus Heimdallarchaeales</taxon>
        <taxon>Candidatus Heimdallarchaeaceae</taxon>
        <taxon>Candidatus Heimdallarchaeum</taxon>
    </lineage>
</organism>
<dbReference type="GO" id="GO:0006508">
    <property type="term" value="P:proteolysis"/>
    <property type="evidence" value="ECO:0007669"/>
    <property type="project" value="UniProtKB-KW"/>
</dbReference>
<evidence type="ECO:0000259" key="13">
    <source>
        <dbReference type="Pfam" id="PF01435"/>
    </source>
</evidence>
<evidence type="ECO:0000256" key="7">
    <source>
        <dbReference type="ARBA" id="ARBA00022801"/>
    </source>
</evidence>
<proteinExistence type="predicted"/>
<dbReference type="InterPro" id="IPR001915">
    <property type="entry name" value="Peptidase_M48"/>
</dbReference>
<evidence type="ECO:0000313" key="14">
    <source>
        <dbReference type="EMBL" id="UJG42168.1"/>
    </source>
</evidence>
<dbReference type="GO" id="GO:0005886">
    <property type="term" value="C:plasma membrane"/>
    <property type="evidence" value="ECO:0007669"/>
    <property type="project" value="UniProtKB-SubCell"/>
</dbReference>
<evidence type="ECO:0000256" key="12">
    <source>
        <dbReference type="SAM" id="Phobius"/>
    </source>
</evidence>
<evidence type="ECO:0000256" key="8">
    <source>
        <dbReference type="ARBA" id="ARBA00022833"/>
    </source>
</evidence>
<dbReference type="PANTHER" id="PTHR43221:SF1">
    <property type="entry name" value="PROTEASE HTPX"/>
    <property type="match status" value="1"/>
</dbReference>
<keyword evidence="10 14" id="KW-0482">Metalloprotease</keyword>
<evidence type="ECO:0000256" key="9">
    <source>
        <dbReference type="ARBA" id="ARBA00022989"/>
    </source>
</evidence>
<keyword evidence="5 12" id="KW-0812">Transmembrane</keyword>
<feature type="transmembrane region" description="Helical" evidence="12">
    <location>
        <begin position="42"/>
        <end position="68"/>
    </location>
</feature>
<keyword evidence="11 12" id="KW-0472">Membrane</keyword>
<evidence type="ECO:0000256" key="6">
    <source>
        <dbReference type="ARBA" id="ARBA00022723"/>
    </source>
</evidence>
<evidence type="ECO:0000256" key="11">
    <source>
        <dbReference type="ARBA" id="ARBA00023136"/>
    </source>
</evidence>
<sequence>MKLRLMFRGILTLTFLWGLVFGLVLAIEAVVYLSTDGSVTAAVLFTYLPVVITLGIVFLQFLLSPFFMDLNLRWLYKMTWIKPQQLPPHLAKFIAEQEAKHGISIKKVGMIHDQNPQAFTYGHFKKNARIVLSDGILNLLTPEEQVAVVGHELGHIAHMDFLFMTIAAAAPVILYTFYAFSRGVLRTMRYTSKSGGKDSGKTAAAIGLTAFVFMIISYLFYIISQFLVLFLSRIREYYADSFSAENTENPKGLSTALVKIAYGMVQSQAAYAAQMNDKSASMKGRVKASQRFGFTNAVRSMNIFDVKAAQGLVMSAYAQTATAEIEPEMVVRAAAWDLESPWATFLELQSTHPLAAKRLLALDDIAEEMGLKRAYPTLGTDKIHETLWDEFLVDVFVYYVVPSLLFILPALGYLVIIAEINPLIGVGGGLALAALLWLWRIKIRYPRISPDLLPINIMDAVTDVSDNGYAEASPVRGKPIKLEGLIIGRGQAGYYFSEDMVLQDSTGIITLDYNPVFNFMRWITALFRVEKLIGTRVVVLGWYRRSPKPYVMIKKMIKPDGRSIGSNWDIANWMLVFALLIGAVIFAVFGFGMPVLGL</sequence>
<dbReference type="PANTHER" id="PTHR43221">
    <property type="entry name" value="PROTEASE HTPX"/>
    <property type="match status" value="1"/>
</dbReference>
<feature type="transmembrane region" description="Helical" evidence="12">
    <location>
        <begin position="570"/>
        <end position="593"/>
    </location>
</feature>
<dbReference type="Gene3D" id="3.30.2010.10">
    <property type="entry name" value="Metalloproteases ('zincins'), catalytic domain"/>
    <property type="match status" value="1"/>
</dbReference>
<evidence type="ECO:0000256" key="1">
    <source>
        <dbReference type="ARBA" id="ARBA00001947"/>
    </source>
</evidence>
<keyword evidence="7 14" id="KW-0378">Hydrolase</keyword>
<dbReference type="GO" id="GO:0004222">
    <property type="term" value="F:metalloendopeptidase activity"/>
    <property type="evidence" value="ECO:0007669"/>
    <property type="project" value="InterPro"/>
</dbReference>
<reference evidence="14" key="1">
    <citation type="journal article" date="2022" name="Nat. Microbiol.">
        <title>Unique mobile elements and scalable gene flow at the prokaryote-eukaryote boundary revealed by circularized Asgard archaea genomes.</title>
        <authorList>
            <person name="Wu F."/>
            <person name="Speth D.R."/>
            <person name="Philosof A."/>
            <person name="Cremiere A."/>
            <person name="Narayanan A."/>
            <person name="Barco R.A."/>
            <person name="Connon S.A."/>
            <person name="Amend J.P."/>
            <person name="Antoshechkin I.A."/>
            <person name="Orphan V.J."/>
        </authorList>
    </citation>
    <scope>NUCLEOTIDE SEQUENCE</scope>
    <source>
        <strain evidence="14">PM71</strain>
    </source>
</reference>
<protein>
    <submittedName>
        <fullName evidence="14">M48 family metalloprotease</fullName>
        <ecNumber evidence="14">3.4.24.-</ecNumber>
    </submittedName>
</protein>